<dbReference type="AlphaFoldDB" id="A0A2G9XBC7"/>
<feature type="region of interest" description="Disordered" evidence="1">
    <location>
        <begin position="1"/>
        <end position="42"/>
    </location>
</feature>
<gene>
    <name evidence="2" type="ORF">COX53_03285</name>
</gene>
<dbReference type="EMBL" id="PCQY01000038">
    <property type="protein sequence ID" value="PIP04288.1"/>
    <property type="molecule type" value="Genomic_DNA"/>
</dbReference>
<accession>A0A2G9XBC7</accession>
<evidence type="ECO:0000313" key="3">
    <source>
        <dbReference type="Proteomes" id="UP000231388"/>
    </source>
</evidence>
<reference evidence="2 3" key="1">
    <citation type="submission" date="2017-09" db="EMBL/GenBank/DDBJ databases">
        <title>Depth-based differentiation of microbial function through sediment-hosted aquifers and enrichment of novel symbionts in the deep terrestrial subsurface.</title>
        <authorList>
            <person name="Probst A.J."/>
            <person name="Ladd B."/>
            <person name="Jarett J.K."/>
            <person name="Geller-Mcgrath D.E."/>
            <person name="Sieber C.M."/>
            <person name="Emerson J.B."/>
            <person name="Anantharaman K."/>
            <person name="Thomas B.C."/>
            <person name="Malmstrom R."/>
            <person name="Stieglmeier M."/>
            <person name="Klingl A."/>
            <person name="Woyke T."/>
            <person name="Ryan C.M."/>
            <person name="Banfield J.F."/>
        </authorList>
    </citation>
    <scope>NUCLEOTIDE SEQUENCE [LARGE SCALE GENOMIC DNA]</scope>
    <source>
        <strain evidence="2">CG23_combo_of_CG06-09_8_20_14_all_40_14</strain>
    </source>
</reference>
<feature type="compositionally biased region" description="Basic and acidic residues" evidence="1">
    <location>
        <begin position="1"/>
        <end position="13"/>
    </location>
</feature>
<evidence type="ECO:0000313" key="2">
    <source>
        <dbReference type="EMBL" id="PIP04288.1"/>
    </source>
</evidence>
<proteinExistence type="predicted"/>
<protein>
    <submittedName>
        <fullName evidence="2">Uncharacterized protein</fullName>
    </submittedName>
</protein>
<comment type="caution">
    <text evidence="2">The sequence shown here is derived from an EMBL/GenBank/DDBJ whole genome shotgun (WGS) entry which is preliminary data.</text>
</comment>
<sequence length="68" mass="8198">MRTEEEIKEKIDDLESEKDDLETEFQETLEDENVEEDSEKGEELRCEYDEKVEAMEKQIGLLEWVLKE</sequence>
<dbReference type="Proteomes" id="UP000231388">
    <property type="component" value="Unassembled WGS sequence"/>
</dbReference>
<feature type="compositionally biased region" description="Acidic residues" evidence="1">
    <location>
        <begin position="14"/>
        <end position="40"/>
    </location>
</feature>
<organism evidence="2 3">
    <name type="scientific">candidate division WWE3 bacterium CG23_combo_of_CG06-09_8_20_14_all_40_14</name>
    <dbReference type="NCBI Taxonomy" id="1975095"/>
    <lineage>
        <taxon>Bacteria</taxon>
        <taxon>Katanobacteria</taxon>
    </lineage>
</organism>
<evidence type="ECO:0000256" key="1">
    <source>
        <dbReference type="SAM" id="MobiDB-lite"/>
    </source>
</evidence>
<name>A0A2G9XBC7_UNCKA</name>